<feature type="chain" id="PRO_5004139330" evidence="2">
    <location>
        <begin position="25"/>
        <end position="71"/>
    </location>
</feature>
<dbReference type="HOGENOM" id="CLU_2730819_0_0_6"/>
<keyword evidence="2" id="KW-0732">Signal</keyword>
<feature type="region of interest" description="Disordered" evidence="1">
    <location>
        <begin position="48"/>
        <end position="71"/>
    </location>
</feature>
<evidence type="ECO:0000256" key="2">
    <source>
        <dbReference type="SAM" id="SignalP"/>
    </source>
</evidence>
<dbReference type="Proteomes" id="UP000018440">
    <property type="component" value="Unassembled WGS sequence"/>
</dbReference>
<organism evidence="3 4">
    <name type="scientific">Acinetobacter schindleri CIP 107287</name>
    <dbReference type="NCBI Taxonomy" id="1217988"/>
    <lineage>
        <taxon>Bacteria</taxon>
        <taxon>Pseudomonadati</taxon>
        <taxon>Pseudomonadota</taxon>
        <taxon>Gammaproteobacteria</taxon>
        <taxon>Moraxellales</taxon>
        <taxon>Moraxellaceae</taxon>
        <taxon>Acinetobacter</taxon>
    </lineage>
</organism>
<sequence>MKNLVISVVLLLALGLTACSKDQAENTAPGDTTAANETEVVDQAAANEEAQPLDAAPLETDDVATSEAVTQ</sequence>
<reference evidence="3 4" key="1">
    <citation type="submission" date="2013-02" db="EMBL/GenBank/DDBJ databases">
        <title>The Genome Sequence of Acinetobacter schindleri CIP 107287.</title>
        <authorList>
            <consortium name="The Broad Institute Genome Sequencing Platform"/>
            <consortium name="The Broad Institute Genome Sequencing Center for Infectious Disease"/>
            <person name="Cerqueira G."/>
            <person name="Feldgarden M."/>
            <person name="Courvalin P."/>
            <person name="Perichon B."/>
            <person name="Grillot-Courvalin C."/>
            <person name="Clermont D."/>
            <person name="Rocha E."/>
            <person name="Yoon E.-J."/>
            <person name="Nemec A."/>
            <person name="Walker B."/>
            <person name="Young S.K."/>
            <person name="Zeng Q."/>
            <person name="Gargeya S."/>
            <person name="Fitzgerald M."/>
            <person name="Haas B."/>
            <person name="Abouelleil A."/>
            <person name="Alvarado L."/>
            <person name="Arachchi H.M."/>
            <person name="Berlin A.M."/>
            <person name="Chapman S.B."/>
            <person name="Dewar J."/>
            <person name="Goldberg J."/>
            <person name="Griggs A."/>
            <person name="Gujja S."/>
            <person name="Hansen M."/>
            <person name="Howarth C."/>
            <person name="Imamovic A."/>
            <person name="Larimer J."/>
            <person name="McCowan C."/>
            <person name="Murphy C."/>
            <person name="Neiman D."/>
            <person name="Pearson M."/>
            <person name="Priest M."/>
            <person name="Roberts A."/>
            <person name="Saif S."/>
            <person name="Shea T."/>
            <person name="Sisk P."/>
            <person name="Sykes S."/>
            <person name="Wortman J."/>
            <person name="Nusbaum C."/>
            <person name="Birren B."/>
        </authorList>
    </citation>
    <scope>NUCLEOTIDE SEQUENCE [LARGE SCALE GENOMIC DNA]</scope>
    <source>
        <strain evidence="3 4">CIP 107287</strain>
    </source>
</reference>
<dbReference type="PATRIC" id="fig|1217988.3.peg.568"/>
<evidence type="ECO:0000313" key="4">
    <source>
        <dbReference type="Proteomes" id="UP000018440"/>
    </source>
</evidence>
<comment type="caution">
    <text evidence="3">The sequence shown here is derived from an EMBL/GenBank/DDBJ whole genome shotgun (WGS) entry which is preliminary data.</text>
</comment>
<gene>
    <name evidence="3" type="ORF">F955_00589</name>
</gene>
<feature type="signal peptide" evidence="2">
    <location>
        <begin position="1"/>
        <end position="24"/>
    </location>
</feature>
<evidence type="ECO:0000256" key="1">
    <source>
        <dbReference type="SAM" id="MobiDB-lite"/>
    </source>
</evidence>
<dbReference type="AlphaFoldDB" id="N9AHM8"/>
<dbReference type="PROSITE" id="PS51257">
    <property type="entry name" value="PROKAR_LIPOPROTEIN"/>
    <property type="match status" value="1"/>
</dbReference>
<dbReference type="GeneID" id="58164341"/>
<dbReference type="RefSeq" id="WP_004890570.1">
    <property type="nucleotide sequence ID" value="NZ_KB849574.1"/>
</dbReference>
<accession>N9AHM8</accession>
<evidence type="ECO:0000313" key="3">
    <source>
        <dbReference type="EMBL" id="ENV45594.1"/>
    </source>
</evidence>
<proteinExistence type="predicted"/>
<protein>
    <submittedName>
        <fullName evidence="3">Uncharacterized protein</fullName>
    </submittedName>
</protein>
<dbReference type="EMBL" id="APPQ01000019">
    <property type="protein sequence ID" value="ENV45594.1"/>
    <property type="molecule type" value="Genomic_DNA"/>
</dbReference>
<name>N9AHM8_9GAMM</name>